<dbReference type="GO" id="GO:0046872">
    <property type="term" value="F:metal ion binding"/>
    <property type="evidence" value="ECO:0007669"/>
    <property type="project" value="UniProtKB-KW"/>
</dbReference>
<evidence type="ECO:0000256" key="7">
    <source>
        <dbReference type="ARBA" id="ARBA00022692"/>
    </source>
</evidence>
<keyword evidence="14 23" id="KW-1133">Transmembrane helix</keyword>
<keyword evidence="4" id="KW-1003">Cell membrane</keyword>
<evidence type="ECO:0000256" key="8">
    <source>
        <dbReference type="ARBA" id="ARBA00022723"/>
    </source>
</evidence>
<keyword evidence="8" id="KW-0479">Metal-binding</keyword>
<dbReference type="AlphaFoldDB" id="A0A5N5DK89"/>
<dbReference type="InterPro" id="IPR018303">
    <property type="entry name" value="ATPase_P-typ_P_site"/>
</dbReference>
<feature type="transmembrane region" description="Helical" evidence="23">
    <location>
        <begin position="942"/>
        <end position="964"/>
    </location>
</feature>
<feature type="transmembrane region" description="Helical" evidence="23">
    <location>
        <begin position="103"/>
        <end position="127"/>
    </location>
</feature>
<dbReference type="FunFam" id="3.40.1110.10:FF:000039">
    <property type="entry name" value="Sodium P-type ATPase"/>
    <property type="match status" value="1"/>
</dbReference>
<dbReference type="SUPFAM" id="SSF56784">
    <property type="entry name" value="HAD-like"/>
    <property type="match status" value="1"/>
</dbReference>
<comment type="cofactor">
    <cofactor evidence="1">
        <name>Mg(2+)</name>
        <dbReference type="ChEBI" id="CHEBI:18420"/>
    </cofactor>
</comment>
<keyword evidence="15" id="KW-0915">Sodium</keyword>
<dbReference type="GO" id="GO:0005524">
    <property type="term" value="F:ATP binding"/>
    <property type="evidence" value="ECO:0007669"/>
    <property type="project" value="UniProtKB-KW"/>
</dbReference>
<evidence type="ECO:0000256" key="11">
    <source>
        <dbReference type="ARBA" id="ARBA00022842"/>
    </source>
</evidence>
<comment type="catalytic activity">
    <reaction evidence="22">
        <text>Na(+)(in) + ATP + H2O = Na(+)(out) + ADP + phosphate + H(+)</text>
        <dbReference type="Rhea" id="RHEA:14633"/>
        <dbReference type="ChEBI" id="CHEBI:15377"/>
        <dbReference type="ChEBI" id="CHEBI:15378"/>
        <dbReference type="ChEBI" id="CHEBI:29101"/>
        <dbReference type="ChEBI" id="CHEBI:30616"/>
        <dbReference type="ChEBI" id="CHEBI:43474"/>
        <dbReference type="ChEBI" id="CHEBI:456216"/>
        <dbReference type="EC" id="7.2.2.3"/>
    </reaction>
    <physiologicalReaction direction="left-to-right" evidence="22">
        <dbReference type="Rhea" id="RHEA:14634"/>
    </physiologicalReaction>
</comment>
<evidence type="ECO:0000256" key="13">
    <source>
        <dbReference type="ARBA" id="ARBA00022967"/>
    </source>
</evidence>
<feature type="transmembrane region" description="Helical" evidence="23">
    <location>
        <begin position="319"/>
        <end position="341"/>
    </location>
</feature>
<organism evidence="25 26">
    <name type="scientific">Lasiodiplodia theobromae</name>
    <dbReference type="NCBI Taxonomy" id="45133"/>
    <lineage>
        <taxon>Eukaryota</taxon>
        <taxon>Fungi</taxon>
        <taxon>Dikarya</taxon>
        <taxon>Ascomycota</taxon>
        <taxon>Pezizomycotina</taxon>
        <taxon>Dothideomycetes</taxon>
        <taxon>Dothideomycetes incertae sedis</taxon>
        <taxon>Botryosphaeriales</taxon>
        <taxon>Botryosphaeriaceae</taxon>
        <taxon>Lasiodiplodia</taxon>
    </lineage>
</organism>
<dbReference type="InterPro" id="IPR023298">
    <property type="entry name" value="ATPase_P-typ_TM_dom_sf"/>
</dbReference>
<dbReference type="Gene3D" id="1.20.1110.10">
    <property type="entry name" value="Calcium-transporting ATPase, transmembrane domain"/>
    <property type="match status" value="2"/>
</dbReference>
<keyword evidence="18" id="KW-0739">Sodium transport</keyword>
<protein>
    <recommendedName>
        <fullName evidence="20">P-type Na(+) transporter</fullName>
        <ecNumber evidence="20">7.2.2.3</ecNumber>
    </recommendedName>
</protein>
<dbReference type="PANTHER" id="PTHR42861">
    <property type="entry name" value="CALCIUM-TRANSPORTING ATPASE"/>
    <property type="match status" value="1"/>
</dbReference>
<dbReference type="NCBIfam" id="TIGR01523">
    <property type="entry name" value="ATPase-IID_K-Na"/>
    <property type="match status" value="1"/>
</dbReference>
<dbReference type="SFLD" id="SFLDG00002">
    <property type="entry name" value="C1.7:_P-type_atpase_like"/>
    <property type="match status" value="1"/>
</dbReference>
<keyword evidence="16" id="KW-0406">Ion transport</keyword>
<feature type="transmembrane region" description="Helical" evidence="23">
    <location>
        <begin position="347"/>
        <end position="372"/>
    </location>
</feature>
<feature type="transmembrane region" description="Helical" evidence="23">
    <location>
        <begin position="890"/>
        <end position="914"/>
    </location>
</feature>
<comment type="caution">
    <text evidence="25">The sequence shown here is derived from an EMBL/GenBank/DDBJ whole genome shotgun (WGS) entry which is preliminary data.</text>
</comment>
<keyword evidence="11" id="KW-0460">Magnesium</keyword>
<dbReference type="Proteomes" id="UP000325902">
    <property type="component" value="Unassembled WGS sequence"/>
</dbReference>
<evidence type="ECO:0000256" key="22">
    <source>
        <dbReference type="ARBA" id="ARBA00049499"/>
    </source>
</evidence>
<evidence type="ECO:0000256" key="20">
    <source>
        <dbReference type="ARBA" id="ARBA00035029"/>
    </source>
</evidence>
<comment type="subcellular location">
    <subcellularLocation>
        <location evidence="2">Cell membrane</location>
        <topology evidence="2">Multi-pass membrane protein</topology>
    </subcellularLocation>
</comment>
<keyword evidence="5" id="KW-0633">Potassium transport</keyword>
<dbReference type="Pfam" id="PF08282">
    <property type="entry name" value="Hydrolase_3"/>
    <property type="match status" value="1"/>
</dbReference>
<dbReference type="PRINTS" id="PR00119">
    <property type="entry name" value="CATATPASE"/>
</dbReference>
<evidence type="ECO:0000256" key="17">
    <source>
        <dbReference type="ARBA" id="ARBA00023136"/>
    </source>
</evidence>
<evidence type="ECO:0000256" key="10">
    <source>
        <dbReference type="ARBA" id="ARBA00022840"/>
    </source>
</evidence>
<dbReference type="OrthoDB" id="3352408at2759"/>
<dbReference type="Pfam" id="PF00690">
    <property type="entry name" value="Cation_ATPase_N"/>
    <property type="match status" value="1"/>
</dbReference>
<feature type="transmembrane region" description="Helical" evidence="23">
    <location>
        <begin position="79"/>
        <end position="97"/>
    </location>
</feature>
<dbReference type="InterPro" id="IPR044492">
    <property type="entry name" value="P_typ_ATPase_HD_dom"/>
</dbReference>
<evidence type="ECO:0000256" key="4">
    <source>
        <dbReference type="ARBA" id="ARBA00022475"/>
    </source>
</evidence>
<dbReference type="SUPFAM" id="SSF81660">
    <property type="entry name" value="Metal cation-transporting ATPase, ATP-binding domain N"/>
    <property type="match status" value="1"/>
</dbReference>
<evidence type="ECO:0000256" key="12">
    <source>
        <dbReference type="ARBA" id="ARBA00022958"/>
    </source>
</evidence>
<reference evidence="25 26" key="1">
    <citation type="journal article" date="2019" name="Sci. Rep.">
        <title>A multi-omics analysis of the grapevine pathogen Lasiodiplodia theobromae reveals that temperature affects the expression of virulence- and pathogenicity-related genes.</title>
        <authorList>
            <person name="Felix C."/>
            <person name="Meneses R."/>
            <person name="Goncalves M.F.M."/>
            <person name="Tilleman L."/>
            <person name="Duarte A.S."/>
            <person name="Jorrin-Novo J.V."/>
            <person name="Van de Peer Y."/>
            <person name="Deforce D."/>
            <person name="Van Nieuwerburgh F."/>
            <person name="Esteves A.C."/>
            <person name="Alves A."/>
        </authorList>
    </citation>
    <scope>NUCLEOTIDE SEQUENCE [LARGE SCALE GENOMIC DNA]</scope>
    <source>
        <strain evidence="25 26">LA-SOL3</strain>
    </source>
</reference>
<dbReference type="Pfam" id="PF00122">
    <property type="entry name" value="E1-E2_ATPase"/>
    <property type="match status" value="1"/>
</dbReference>
<evidence type="ECO:0000256" key="2">
    <source>
        <dbReference type="ARBA" id="ARBA00004651"/>
    </source>
</evidence>
<dbReference type="Gene3D" id="2.70.150.10">
    <property type="entry name" value="Calcium-transporting ATPase, cytoplasmic transduction domain A"/>
    <property type="match status" value="1"/>
</dbReference>
<keyword evidence="7 23" id="KW-0812">Transmembrane</keyword>
<evidence type="ECO:0000256" key="18">
    <source>
        <dbReference type="ARBA" id="ARBA00023201"/>
    </source>
</evidence>
<keyword evidence="10" id="KW-0067">ATP-binding</keyword>
<evidence type="ECO:0000256" key="3">
    <source>
        <dbReference type="ARBA" id="ARBA00022448"/>
    </source>
</evidence>
<dbReference type="CDD" id="cd02086">
    <property type="entry name" value="P-type_ATPase_Na_ENA"/>
    <property type="match status" value="1"/>
</dbReference>
<evidence type="ECO:0000256" key="1">
    <source>
        <dbReference type="ARBA" id="ARBA00001946"/>
    </source>
</evidence>
<dbReference type="SUPFAM" id="SSF81653">
    <property type="entry name" value="Calcium ATPase, transduction domain A"/>
    <property type="match status" value="1"/>
</dbReference>
<dbReference type="Pfam" id="PF13246">
    <property type="entry name" value="Cation_ATPase"/>
    <property type="match status" value="1"/>
</dbReference>
<keyword evidence="3" id="KW-0813">Transport</keyword>
<dbReference type="InterPro" id="IPR023299">
    <property type="entry name" value="ATPase_P-typ_cyto_dom_N"/>
</dbReference>
<keyword evidence="6" id="KW-0597">Phosphoprotein</keyword>
<evidence type="ECO:0000313" key="26">
    <source>
        <dbReference type="Proteomes" id="UP000325902"/>
    </source>
</evidence>
<dbReference type="FunFam" id="1.20.1110.10:FF:000015">
    <property type="entry name" value="Sodium ion P-type ATPase"/>
    <property type="match status" value="1"/>
</dbReference>
<dbReference type="Pfam" id="PF00689">
    <property type="entry name" value="Cation_ATPase_C"/>
    <property type="match status" value="1"/>
</dbReference>
<dbReference type="InterPro" id="IPR036412">
    <property type="entry name" value="HAD-like_sf"/>
</dbReference>
<dbReference type="FunFam" id="2.70.150.10:FF:000160">
    <property type="entry name" value="Sarcoplasmic/endoplasmic reticulum calcium ATPase 1"/>
    <property type="match status" value="1"/>
</dbReference>
<dbReference type="GO" id="GO:0005886">
    <property type="term" value="C:plasma membrane"/>
    <property type="evidence" value="ECO:0007669"/>
    <property type="project" value="UniProtKB-SubCell"/>
</dbReference>
<dbReference type="PROSITE" id="PS00154">
    <property type="entry name" value="ATPASE_E1_E2"/>
    <property type="match status" value="1"/>
</dbReference>
<dbReference type="InterPro" id="IPR006068">
    <property type="entry name" value="ATPase_P-typ_cation-transptr_C"/>
</dbReference>
<accession>A0A5N5DK89</accession>
<comment type="catalytic activity">
    <reaction evidence="21">
        <text>K(+)(in) + ATP + H2O = K(+)(out) + ADP + phosphate + H(+)</text>
        <dbReference type="Rhea" id="RHEA:75815"/>
        <dbReference type="ChEBI" id="CHEBI:15377"/>
        <dbReference type="ChEBI" id="CHEBI:15378"/>
        <dbReference type="ChEBI" id="CHEBI:29103"/>
        <dbReference type="ChEBI" id="CHEBI:30616"/>
        <dbReference type="ChEBI" id="CHEBI:43474"/>
        <dbReference type="ChEBI" id="CHEBI:456216"/>
    </reaction>
</comment>
<evidence type="ECO:0000259" key="24">
    <source>
        <dbReference type="SMART" id="SM00831"/>
    </source>
</evidence>
<feature type="transmembrane region" description="Helical" evidence="23">
    <location>
        <begin position="839"/>
        <end position="859"/>
    </location>
</feature>
<dbReference type="SMART" id="SM00831">
    <property type="entry name" value="Cation_ATPase_N"/>
    <property type="match status" value="1"/>
</dbReference>
<dbReference type="SFLD" id="SFLDF00027">
    <property type="entry name" value="p-type_atpase"/>
    <property type="match status" value="1"/>
</dbReference>
<feature type="transmembrane region" description="Helical" evidence="23">
    <location>
        <begin position="812"/>
        <end position="833"/>
    </location>
</feature>
<dbReference type="GO" id="GO:0016887">
    <property type="term" value="F:ATP hydrolysis activity"/>
    <property type="evidence" value="ECO:0007669"/>
    <property type="project" value="InterPro"/>
</dbReference>
<dbReference type="GO" id="GO:0006813">
    <property type="term" value="P:potassium ion transport"/>
    <property type="evidence" value="ECO:0007669"/>
    <property type="project" value="UniProtKB-KW"/>
</dbReference>
<keyword evidence="17 23" id="KW-0472">Membrane</keyword>
<dbReference type="EC" id="7.2.2.3" evidence="20"/>
<evidence type="ECO:0000256" key="6">
    <source>
        <dbReference type="ARBA" id="ARBA00022553"/>
    </source>
</evidence>
<dbReference type="InterPro" id="IPR008250">
    <property type="entry name" value="ATPase_P-typ_transduc_dom_A_sf"/>
</dbReference>
<keyword evidence="9" id="KW-0547">Nucleotide-binding</keyword>
<feature type="transmembrane region" description="Helical" evidence="23">
    <location>
        <begin position="1026"/>
        <end position="1045"/>
    </location>
</feature>
<dbReference type="InterPro" id="IPR059000">
    <property type="entry name" value="ATPase_P-type_domA"/>
</dbReference>
<dbReference type="InterPro" id="IPR004014">
    <property type="entry name" value="ATPase_P-typ_cation-transptr_N"/>
</dbReference>
<sequence>MTKNNLENALAGHVSGQANKPLSRPAHALTYATVTAEVGANSIDGLTTAEAQKRIQEYGRNEIGDGGGINPAKILARQVVNAMTLVLVLAMAVSFAIKSWIEGGVVAAIVCLNGITSPTIPPSLLLANSYDLVVIGFLQEFQAEKNMDSLRSLSSPTANAVRDGKNITIPTAEIVPGDMVEVKTGDTVPADIRLIEAVNFETDEALLTGESLPVRKDAEACFPDDTGPGDRLNVAFSSSTVTKGRARGIVFATGMYTEIGTIAAALRTKDSKRRPVKRNSSGKAGPHRYAQAYALTGFDALGRFLGVNVGTPLQQKLSWLAIFLLGIAIVCAIIVVAANRFRNEQEIIIYAVGTGLSMIPASLIVVLTITMAAGTKRMVERNVIVRNLKSLEALGAVTDICSDKTGTLTQGKMVAKKAWIPSRGTISCGESSHPYDPTDGMLFCKTKQPRDIKPDEDESIEDASTYEKLLHQNPNLMEFLKVSTLANLAHVHQGDDGSWHARGDPTEIALQVFASRFQLNRTRFTSGDVPAWKQIAEYPFDSSIKKMSVIFEEHQTGKRYVFTKGAVERIIDSCTDIYLDDIEAVPVTSEIKDNIIANMEALASLGLRVLALASREFTGEIQEGDEQARSEAENGLTFRGLVGIYDPPRPESAPSVRQCQEAGIVVHMLTGDHPGTASAIAAEVGILPSRMDTFSKEMTDAMVMTAAQFDKLSDDEIDQLPVLPLVIARCSPTTKVRMIEALHRRKKFAAMTGDGVNDSPSLKRADVGIAMGQAGSDVAKDASDIVLTDDNFASILNAIEEGRRMFDNIQKFILHLLAENVAQAVVLLVGLAFKDSRSLSVYPLAPVQIMWVIMITSGMPDMGLGFEKACAGIMERPPQDLKTGVFTPELLVDMIVYGLWISVLCLGSFSLVLWGFGDGSLGENCNNSYSNSMGEPICDTVFRARATTFACLTWFALFLAWEMVDMRRSFFRMQPNSKRYFTQWAHDVWRNKFLFWAIIAGFVTIFPTLYIPVINHDVFRHEGISWEWGIVFIAAILFFAGVEAWKWAKRVYFRRKEAKAMKSGLPLSQQTTQACDPEMKIFAQYGLPLTNALTGDTALSSERRLSKAVSSDTEGVKSQ</sequence>
<comment type="similarity">
    <text evidence="19">Belongs to the cation transport ATPase (P-type) (TC 3.A.3) family. Type IID subfamily.</text>
</comment>
<evidence type="ECO:0000256" key="15">
    <source>
        <dbReference type="ARBA" id="ARBA00023053"/>
    </source>
</evidence>
<proteinExistence type="inferred from homology"/>
<feature type="transmembrane region" description="Helical" evidence="23">
    <location>
        <begin position="993"/>
        <end position="1014"/>
    </location>
</feature>
<dbReference type="SFLD" id="SFLDS00003">
    <property type="entry name" value="Haloacid_Dehalogenase"/>
    <property type="match status" value="1"/>
</dbReference>
<dbReference type="EMBL" id="VCHE01000012">
    <property type="protein sequence ID" value="KAB2578283.1"/>
    <property type="molecule type" value="Genomic_DNA"/>
</dbReference>
<evidence type="ECO:0000256" key="23">
    <source>
        <dbReference type="SAM" id="Phobius"/>
    </source>
</evidence>
<dbReference type="NCBIfam" id="TIGR01494">
    <property type="entry name" value="ATPase_P-type"/>
    <property type="match status" value="2"/>
</dbReference>
<evidence type="ECO:0000313" key="25">
    <source>
        <dbReference type="EMBL" id="KAB2578283.1"/>
    </source>
</evidence>
<dbReference type="InterPro" id="IPR006414">
    <property type="entry name" value="P-type_ATPase_IID"/>
</dbReference>
<evidence type="ECO:0000256" key="21">
    <source>
        <dbReference type="ARBA" id="ARBA00048599"/>
    </source>
</evidence>
<evidence type="ECO:0000256" key="19">
    <source>
        <dbReference type="ARBA" id="ARBA00035017"/>
    </source>
</evidence>
<evidence type="ECO:0000256" key="16">
    <source>
        <dbReference type="ARBA" id="ARBA00023065"/>
    </source>
</evidence>
<keyword evidence="12" id="KW-0630">Potassium</keyword>
<keyword evidence="26" id="KW-1185">Reference proteome</keyword>
<dbReference type="GO" id="GO:0008554">
    <property type="term" value="F:P-type sodium transporter activity"/>
    <property type="evidence" value="ECO:0007669"/>
    <property type="project" value="UniProtKB-EC"/>
</dbReference>
<evidence type="ECO:0000256" key="9">
    <source>
        <dbReference type="ARBA" id="ARBA00022741"/>
    </source>
</evidence>
<dbReference type="SUPFAM" id="SSF81665">
    <property type="entry name" value="Calcium ATPase, transmembrane domain M"/>
    <property type="match status" value="1"/>
</dbReference>
<keyword evidence="13" id="KW-1278">Translocase</keyword>
<gene>
    <name evidence="25" type="primary">cta3_1</name>
    <name evidence="25" type="ORF">DBV05_g2948</name>
</gene>
<evidence type="ECO:0000256" key="5">
    <source>
        <dbReference type="ARBA" id="ARBA00022538"/>
    </source>
</evidence>
<dbReference type="FunFam" id="3.40.50.1000:FF:000047">
    <property type="entry name" value="Sodium P-type ATPase"/>
    <property type="match status" value="1"/>
</dbReference>
<dbReference type="Gene3D" id="3.40.1110.10">
    <property type="entry name" value="Calcium-transporting ATPase, cytoplasmic domain N"/>
    <property type="match status" value="1"/>
</dbReference>
<evidence type="ECO:0000256" key="14">
    <source>
        <dbReference type="ARBA" id="ARBA00022989"/>
    </source>
</evidence>
<name>A0A5N5DK89_9PEZI</name>
<feature type="domain" description="Cation-transporting P-type ATPase N-terminal" evidence="24">
    <location>
        <begin position="25"/>
        <end position="99"/>
    </location>
</feature>
<dbReference type="InterPro" id="IPR001757">
    <property type="entry name" value="P_typ_ATPase"/>
</dbReference>